<comment type="function">
    <text evidence="1">May be a regulator of keratinocyte proliferation or differentiation.</text>
</comment>
<sequence length="784" mass="89756">MWRAERLNAPADFMKAADGASVCNPTPPLMTPAQFTGGPLARPTVSQTTPTQALTQSTPFRAPPPSKFSEDGFCWTEPAALEAWRPVHHKQQSEKILHQHSDHRLPEDERSSSKPLLQEMERLREDKEMMRAEMERLRGRVECLREQIRDQQNRINRQCIEHDELHSELKSCKAELSMSKGQLSIQKREYELERQHLEKELQDSKQEMLRLQQSLKTQNVMTDAAHEVTLLRSQIQEVISERDELRNQLSVLNNSLLEQSECVQKLRTYIGGNITEKKEEEELRRQIQHLEKEKEALSLSIQLLNVRVNAANDILAIQEKELGEQVQTDPLYTGSKAGQMLSVWRQKVFTLLVKLQTRDLQLHTEKTQLQNMVSSLQQQVECLQSQNSVLQHQLEDKMAQLELQHVHAQQVQQQLDSALQENAQLTERNKCTEGSLNDISETAHRVMSAIEIKAGQMEAVQSSVNHLNQRLVFAAKRLDTVHGLLLRKEALWRTKKATRSPEPAVSESFIKSLQAEVVLLSAERDKLTQELKRTPELIQASLSELQQQRERELGHLREALSQSREELEASESSRMEMQRQCEEHEGTIVELCAETQRLQQQCDSGNSASTLLTFSVLQRVSEAESVCAEKLRDMDVQLNTARREHTKAVVALRQVQRQVEREKEQMKDVEKERAEHTHRQITHLQKQLKDKDKDCNLLLAVVQEQGLMNEYKRLRRSAIQTPEALKQKHHSQSESSNPPTPKSLLGALQALSAAVMGSSEEEDDEEGQAFTVTQTPSCADTHKE</sequence>
<evidence type="ECO:0000256" key="3">
    <source>
        <dbReference type="ARBA" id="ARBA00004496"/>
    </source>
</evidence>
<keyword evidence="14" id="KW-1185">Reference proteome</keyword>
<organism evidence="13 14">
    <name type="scientific">Labeo rohita</name>
    <name type="common">Indian major carp</name>
    <name type="synonym">Cyprinus rohita</name>
    <dbReference type="NCBI Taxonomy" id="84645"/>
    <lineage>
        <taxon>Eukaryota</taxon>
        <taxon>Metazoa</taxon>
        <taxon>Chordata</taxon>
        <taxon>Craniata</taxon>
        <taxon>Vertebrata</taxon>
        <taxon>Euteleostomi</taxon>
        <taxon>Actinopterygii</taxon>
        <taxon>Neopterygii</taxon>
        <taxon>Teleostei</taxon>
        <taxon>Ostariophysi</taxon>
        <taxon>Cypriniformes</taxon>
        <taxon>Cyprinidae</taxon>
        <taxon>Labeoninae</taxon>
        <taxon>Labeonini</taxon>
        <taxon>Labeo</taxon>
    </lineage>
</organism>
<name>A0ABQ8MPT7_LABRO</name>
<evidence type="ECO:0000256" key="10">
    <source>
        <dbReference type="ARBA" id="ARBA00031932"/>
    </source>
</evidence>
<evidence type="ECO:0000256" key="2">
    <source>
        <dbReference type="ARBA" id="ARBA00004123"/>
    </source>
</evidence>
<feature type="coiled-coil region" evidence="11">
    <location>
        <begin position="510"/>
        <end position="601"/>
    </location>
</feature>
<evidence type="ECO:0000256" key="11">
    <source>
        <dbReference type="SAM" id="Coils"/>
    </source>
</evidence>
<feature type="compositionally biased region" description="Polar residues" evidence="12">
    <location>
        <begin position="44"/>
        <end position="59"/>
    </location>
</feature>
<dbReference type="PANTHER" id="PTHR46822">
    <property type="entry name" value="COILED-COIL ALPHA-HELICAL ROD PROTEIN 1"/>
    <property type="match status" value="1"/>
</dbReference>
<feature type="coiled-coil region" evidence="11">
    <location>
        <begin position="366"/>
        <end position="428"/>
    </location>
</feature>
<keyword evidence="8 11" id="KW-0175">Coiled coil</keyword>
<feature type="compositionally biased region" description="Low complexity" evidence="12">
    <location>
        <begin position="743"/>
        <end position="758"/>
    </location>
</feature>
<dbReference type="PANTHER" id="PTHR46822:SF1">
    <property type="entry name" value="COILED-COIL ALPHA-HELICAL ROD PROTEIN 1"/>
    <property type="match status" value="1"/>
</dbReference>
<proteinExistence type="predicted"/>
<reference evidence="13 14" key="1">
    <citation type="submission" date="2022-01" db="EMBL/GenBank/DDBJ databases">
        <title>A high-quality chromosome-level genome assembly of rohu carp, Labeo rohita.</title>
        <authorList>
            <person name="Arick M.A. II"/>
            <person name="Hsu C.-Y."/>
            <person name="Magbanua Z."/>
            <person name="Pechanova O."/>
            <person name="Grover C."/>
            <person name="Miller E."/>
            <person name="Thrash A."/>
            <person name="Ezzel L."/>
            <person name="Alam S."/>
            <person name="Benzie J."/>
            <person name="Hamilton M."/>
            <person name="Karsi A."/>
            <person name="Lawrence M.L."/>
            <person name="Peterson D.G."/>
        </authorList>
    </citation>
    <scope>NUCLEOTIDE SEQUENCE [LARGE SCALE GENOMIC DNA]</scope>
    <source>
        <strain evidence="14">BAU-BD-2019</strain>
        <tissue evidence="13">Blood</tissue>
    </source>
</reference>
<evidence type="ECO:0000256" key="8">
    <source>
        <dbReference type="ARBA" id="ARBA00023054"/>
    </source>
</evidence>
<evidence type="ECO:0000256" key="7">
    <source>
        <dbReference type="ARBA" id="ARBA00022782"/>
    </source>
</evidence>
<evidence type="ECO:0000313" key="14">
    <source>
        <dbReference type="Proteomes" id="UP000830375"/>
    </source>
</evidence>
<keyword evidence="6" id="KW-0963">Cytoplasm</keyword>
<feature type="compositionally biased region" description="Basic and acidic residues" evidence="12">
    <location>
        <begin position="91"/>
        <end position="112"/>
    </location>
</feature>
<feature type="region of interest" description="Disordered" evidence="12">
    <location>
        <begin position="91"/>
        <end position="116"/>
    </location>
</feature>
<dbReference type="EMBL" id="JACTAM010000005">
    <property type="protein sequence ID" value="KAI2664814.1"/>
    <property type="molecule type" value="Genomic_DNA"/>
</dbReference>
<evidence type="ECO:0000256" key="4">
    <source>
        <dbReference type="ARBA" id="ARBA00016468"/>
    </source>
</evidence>
<comment type="subcellular location">
    <subcellularLocation>
        <location evidence="3">Cytoplasm</location>
    </subcellularLocation>
    <subcellularLocation>
        <location evidence="2">Nucleus</location>
    </subcellularLocation>
</comment>
<evidence type="ECO:0000256" key="9">
    <source>
        <dbReference type="ARBA" id="ARBA00023242"/>
    </source>
</evidence>
<evidence type="ECO:0000256" key="12">
    <source>
        <dbReference type="SAM" id="MobiDB-lite"/>
    </source>
</evidence>
<protein>
    <recommendedName>
        <fullName evidence="4">Coiled-coil alpha-helical rod protein 1</fullName>
    </recommendedName>
    <alternativeName>
        <fullName evidence="10">Alpha-helical coiled-coil rod protein</fullName>
    </alternativeName>
</protein>
<evidence type="ECO:0000256" key="6">
    <source>
        <dbReference type="ARBA" id="ARBA00022490"/>
    </source>
</evidence>
<accession>A0ABQ8MPT7</accession>
<feature type="region of interest" description="Disordered" evidence="12">
    <location>
        <begin position="42"/>
        <end position="67"/>
    </location>
</feature>
<dbReference type="InterPro" id="IPR009800">
    <property type="entry name" value="HCR"/>
</dbReference>
<evidence type="ECO:0000256" key="1">
    <source>
        <dbReference type="ARBA" id="ARBA00003936"/>
    </source>
</evidence>
<evidence type="ECO:0000313" key="13">
    <source>
        <dbReference type="EMBL" id="KAI2664814.1"/>
    </source>
</evidence>
<dbReference type="Pfam" id="PF07111">
    <property type="entry name" value="HCR"/>
    <property type="match status" value="1"/>
</dbReference>
<comment type="caution">
    <text evidence="13">The sequence shown here is derived from an EMBL/GenBank/DDBJ whole genome shotgun (WGS) entry which is preliminary data.</text>
</comment>
<feature type="region of interest" description="Disordered" evidence="12">
    <location>
        <begin position="722"/>
        <end position="784"/>
    </location>
</feature>
<evidence type="ECO:0000256" key="5">
    <source>
        <dbReference type="ARBA" id="ARBA00022473"/>
    </source>
</evidence>
<keyword evidence="5" id="KW-0217">Developmental protein</keyword>
<feature type="coiled-coil region" evidence="11">
    <location>
        <begin position="117"/>
        <end position="307"/>
    </location>
</feature>
<gene>
    <name evidence="13" type="ORF">H4Q32_003112</name>
</gene>
<keyword evidence="7" id="KW-0221">Differentiation</keyword>
<feature type="coiled-coil region" evidence="11">
    <location>
        <begin position="652"/>
        <end position="679"/>
    </location>
</feature>
<dbReference type="Proteomes" id="UP000830375">
    <property type="component" value="Unassembled WGS sequence"/>
</dbReference>
<keyword evidence="9" id="KW-0539">Nucleus</keyword>